<evidence type="ECO:0000313" key="2">
    <source>
        <dbReference type="Proteomes" id="UP000789860"/>
    </source>
</evidence>
<keyword evidence="2" id="KW-1185">Reference proteome</keyword>
<proteinExistence type="predicted"/>
<feature type="non-terminal residue" evidence="1">
    <location>
        <position position="1"/>
    </location>
</feature>
<gene>
    <name evidence="1" type="ORF">SCALOS_LOCUS7436</name>
</gene>
<accession>A0ACA9MUH2</accession>
<dbReference type="EMBL" id="CAJVPM010016596">
    <property type="protein sequence ID" value="CAG8614995.1"/>
    <property type="molecule type" value="Genomic_DNA"/>
</dbReference>
<name>A0ACA9MUH2_9GLOM</name>
<comment type="caution">
    <text evidence="1">The sequence shown here is derived from an EMBL/GenBank/DDBJ whole genome shotgun (WGS) entry which is preliminary data.</text>
</comment>
<reference evidence="1" key="1">
    <citation type="submission" date="2021-06" db="EMBL/GenBank/DDBJ databases">
        <authorList>
            <person name="Kallberg Y."/>
            <person name="Tangrot J."/>
            <person name="Rosling A."/>
        </authorList>
    </citation>
    <scope>NUCLEOTIDE SEQUENCE</scope>
    <source>
        <strain evidence="1">AU212A</strain>
    </source>
</reference>
<organism evidence="1 2">
    <name type="scientific">Scutellospora calospora</name>
    <dbReference type="NCBI Taxonomy" id="85575"/>
    <lineage>
        <taxon>Eukaryota</taxon>
        <taxon>Fungi</taxon>
        <taxon>Fungi incertae sedis</taxon>
        <taxon>Mucoromycota</taxon>
        <taxon>Glomeromycotina</taxon>
        <taxon>Glomeromycetes</taxon>
        <taxon>Diversisporales</taxon>
        <taxon>Gigasporaceae</taxon>
        <taxon>Scutellospora</taxon>
    </lineage>
</organism>
<sequence>ELPRPEFYGTTLRKSPFTLKNEIHFPFHQRIQKLAVSGMVVFVSLGITIITIGVLIVLPLILPQVGVWTSIITACVNLITILILNMIYTRIALWLTNFENHKTSTQFEDMKKAKGVVNALSQIMEIPATSPVKAPFLDKCRKINFNYKN</sequence>
<protein>
    <submittedName>
        <fullName evidence="1">1574_t:CDS:1</fullName>
    </submittedName>
</protein>
<evidence type="ECO:0000313" key="1">
    <source>
        <dbReference type="EMBL" id="CAG8614995.1"/>
    </source>
</evidence>
<dbReference type="Proteomes" id="UP000789860">
    <property type="component" value="Unassembled WGS sequence"/>
</dbReference>